<reference evidence="1" key="1">
    <citation type="submission" date="2022-06" db="EMBL/GenBank/DDBJ databases">
        <title>Phylogenomic reconstructions and comparative analyses of Kickxellomycotina fungi.</title>
        <authorList>
            <person name="Reynolds N.K."/>
            <person name="Stajich J.E."/>
            <person name="Barry K."/>
            <person name="Grigoriev I.V."/>
            <person name="Crous P."/>
            <person name="Smith M.E."/>
        </authorList>
    </citation>
    <scope>NUCLEOTIDE SEQUENCE</scope>
    <source>
        <strain evidence="1">RSA 2271</strain>
    </source>
</reference>
<dbReference type="EC" id="3.6.4.13" evidence="1"/>
<keyword evidence="1" id="KW-0547">Nucleotide-binding</keyword>
<sequence length="812" mass="90484">MWIIRDKPVEENAGSGLLAGKARTAADRKTVGRPRASSKRSSRGGKFAPGKGMNRKRKRFERQPTGDKGLDHDPEEQSGEFDGGPIGIDQLRWKPVKLPTSVAAGGGSIGDDEIGGLMGLEEISDIEADWETDQETGGRVFKIKSANPSKRRKQGKPKKDSSEDLGAAEDIDWGDFIPVDAFSEEKVGTGELMTIDQLAQEARDATLLDESGSDTGKSSLNGTNAATEEQAGPKGALGTTADMEGKHGGICLEEAPDPGKYIDISKWEALGLHKALLRGLKYLGFSTPTQIQSECLPFALKGRDIIGAAETGSGKTLAFGLPILQYLLDHRDVNGTLDPRDQMVGLIMTPTRELAIQVKDHISNVGKLASVKVAAIVGGMSVQKQERLLKMHPNIVIATPGRFWDLFSSSDTYMGWLRRVRFLVLDEADRMLERGHFRELKSIFSAVNQCADDDEQTTKGRQTFVFSATLAKDLSYRKLRTQSKKAHNASRDPMSELLSEVKFQDDEPVHVDVTTKEAVSRTLSELRIDTLTEDKDNYLYYLLLRYPGRTLVFMNSIDAIMRIVPILRLLKLNVYGLHAKLQQRQRLKNVDRFKATPNSVLVASDVAARGLDIPEVDCVIHYQLPRSGDIYVHRSGRTARAKKDGVSIMFVSPEERKVYFGICKVLGKPQIPEFPVDLNWLSRTAERIALARDIDKEEHRMRRVSYEKSWREKSAEELGIELDSDFLPSSDSEDEEVRVRKQSQTNIRAMKQELNALLSKKLLPRGMSPRYLTSGNMRDVITRLNNVDEQNPHMPTEKAELMTSIAKRVVKK</sequence>
<accession>A0ACC1HVI6</accession>
<evidence type="ECO:0000313" key="1">
    <source>
        <dbReference type="EMBL" id="KAJ1680346.1"/>
    </source>
</evidence>
<keyword evidence="2" id="KW-1185">Reference proteome</keyword>
<organism evidence="1 2">
    <name type="scientific">Spiromyces aspiralis</name>
    <dbReference type="NCBI Taxonomy" id="68401"/>
    <lineage>
        <taxon>Eukaryota</taxon>
        <taxon>Fungi</taxon>
        <taxon>Fungi incertae sedis</taxon>
        <taxon>Zoopagomycota</taxon>
        <taxon>Kickxellomycotina</taxon>
        <taxon>Kickxellomycetes</taxon>
        <taxon>Kickxellales</taxon>
        <taxon>Kickxellaceae</taxon>
        <taxon>Spiromyces</taxon>
    </lineage>
</organism>
<comment type="caution">
    <text evidence="1">The sequence shown here is derived from an EMBL/GenBank/DDBJ whole genome shotgun (WGS) entry which is preliminary data.</text>
</comment>
<keyword evidence="1" id="KW-0378">Hydrolase</keyword>
<keyword evidence="1" id="KW-0347">Helicase</keyword>
<protein>
    <submittedName>
        <fullName evidence="1">ATP-dependent RNA helicase</fullName>
        <ecNumber evidence="1">3.6.4.13</ecNumber>
    </submittedName>
</protein>
<dbReference type="Proteomes" id="UP001145114">
    <property type="component" value="Unassembled WGS sequence"/>
</dbReference>
<evidence type="ECO:0000313" key="2">
    <source>
        <dbReference type="Proteomes" id="UP001145114"/>
    </source>
</evidence>
<keyword evidence="1" id="KW-0067">ATP-binding</keyword>
<dbReference type="EMBL" id="JAMZIH010000005">
    <property type="protein sequence ID" value="KAJ1680346.1"/>
    <property type="molecule type" value="Genomic_DNA"/>
</dbReference>
<name>A0ACC1HVI6_9FUNG</name>
<proteinExistence type="predicted"/>
<gene>
    <name evidence="1" type="primary">MAK5</name>
    <name evidence="1" type="ORF">EV182_000181</name>
</gene>